<comment type="caution">
    <text evidence="4">The sequence shown here is derived from an EMBL/GenBank/DDBJ whole genome shotgun (WGS) entry which is preliminary data.</text>
</comment>
<dbReference type="CDD" id="cd06222">
    <property type="entry name" value="RNase_H_like"/>
    <property type="match status" value="1"/>
</dbReference>
<dbReference type="InterPro" id="IPR021109">
    <property type="entry name" value="Peptidase_aspartic_dom_sf"/>
</dbReference>
<dbReference type="InterPro" id="IPR044730">
    <property type="entry name" value="RNase_H-like_dom_plant"/>
</dbReference>
<dbReference type="InterPro" id="IPR036397">
    <property type="entry name" value="RNaseH_sf"/>
</dbReference>
<dbReference type="PANTHER" id="PTHR47723">
    <property type="entry name" value="OS05G0353850 PROTEIN"/>
    <property type="match status" value="1"/>
</dbReference>
<dbReference type="SUPFAM" id="SSF53098">
    <property type="entry name" value="Ribonuclease H-like"/>
    <property type="match status" value="1"/>
</dbReference>
<feature type="domain" description="Xylanase inhibitor N-terminal" evidence="3">
    <location>
        <begin position="2"/>
        <end position="65"/>
    </location>
</feature>
<proteinExistence type="inferred from homology"/>
<accession>A0AAD8S3L8</accession>
<keyword evidence="5" id="KW-1185">Reference proteome</keyword>
<dbReference type="Pfam" id="PF14543">
    <property type="entry name" value="TAXi_N"/>
    <property type="match status" value="1"/>
</dbReference>
<dbReference type="InterPro" id="IPR002156">
    <property type="entry name" value="RNaseH_domain"/>
</dbReference>
<protein>
    <recommendedName>
        <fullName evidence="6">RNase H type-1 domain-containing protein</fullName>
    </recommendedName>
</protein>
<reference evidence="4" key="1">
    <citation type="submission" date="2023-07" db="EMBL/GenBank/DDBJ databases">
        <title>A chromosome-level genome assembly of Lolium multiflorum.</title>
        <authorList>
            <person name="Chen Y."/>
            <person name="Copetti D."/>
            <person name="Kolliker R."/>
            <person name="Studer B."/>
        </authorList>
    </citation>
    <scope>NUCLEOTIDE SEQUENCE</scope>
    <source>
        <strain evidence="4">02402/16</strain>
        <tissue evidence="4">Leaf</tissue>
    </source>
</reference>
<sequence>MSYGAGSTYSGGKLVTDTLTLGPNDVSVLSGFIFGCSLDTEYHNSDAGIMGFGAVWFSFFVQVSRLVGPREKKKWFPPEVGQFKINVDGGISRHGDKGAVAAVCRDETGKYIGASAVVYQGQNDPASLEAIACNEALSLALDLQLTKIKIASDCLEVIINLNNKVPCRYVMVLKEIEYRSSLFQVASFSHEFRESNGDAHSLVKAVVSLPAGRYTWLLGTPEITYIPVN</sequence>
<dbReference type="Gene3D" id="3.30.420.10">
    <property type="entry name" value="Ribonuclease H-like superfamily/Ribonuclease H"/>
    <property type="match status" value="1"/>
</dbReference>
<evidence type="ECO:0008006" key="6">
    <source>
        <dbReference type="Google" id="ProtNLM"/>
    </source>
</evidence>
<dbReference type="InterPro" id="IPR032861">
    <property type="entry name" value="TAXi_N"/>
</dbReference>
<name>A0AAD8S3L8_LOLMU</name>
<dbReference type="Proteomes" id="UP001231189">
    <property type="component" value="Unassembled WGS sequence"/>
</dbReference>
<evidence type="ECO:0000313" key="4">
    <source>
        <dbReference type="EMBL" id="KAK1644381.1"/>
    </source>
</evidence>
<dbReference type="InterPro" id="IPR053151">
    <property type="entry name" value="RNase_H-like"/>
</dbReference>
<evidence type="ECO:0000313" key="5">
    <source>
        <dbReference type="Proteomes" id="UP001231189"/>
    </source>
</evidence>
<dbReference type="GO" id="GO:0004523">
    <property type="term" value="F:RNA-DNA hybrid ribonuclease activity"/>
    <property type="evidence" value="ECO:0007669"/>
    <property type="project" value="InterPro"/>
</dbReference>
<dbReference type="PANTHER" id="PTHR47723:SF24">
    <property type="entry name" value="RNASE H TYPE-1 DOMAIN-CONTAINING PROTEIN"/>
    <property type="match status" value="1"/>
</dbReference>
<feature type="domain" description="RNase H type-1" evidence="2">
    <location>
        <begin position="86"/>
        <end position="205"/>
    </location>
</feature>
<evidence type="ECO:0000259" key="2">
    <source>
        <dbReference type="Pfam" id="PF13456"/>
    </source>
</evidence>
<dbReference type="GO" id="GO:0003676">
    <property type="term" value="F:nucleic acid binding"/>
    <property type="evidence" value="ECO:0007669"/>
    <property type="project" value="InterPro"/>
</dbReference>
<dbReference type="Gene3D" id="2.40.70.10">
    <property type="entry name" value="Acid Proteases"/>
    <property type="match status" value="1"/>
</dbReference>
<gene>
    <name evidence="4" type="ORF">QYE76_062186</name>
</gene>
<dbReference type="AlphaFoldDB" id="A0AAD8S3L8"/>
<dbReference type="EMBL" id="JAUUTY010000004">
    <property type="protein sequence ID" value="KAK1644381.1"/>
    <property type="molecule type" value="Genomic_DNA"/>
</dbReference>
<dbReference type="Pfam" id="PF13456">
    <property type="entry name" value="RVT_3"/>
    <property type="match status" value="1"/>
</dbReference>
<dbReference type="SUPFAM" id="SSF50630">
    <property type="entry name" value="Acid proteases"/>
    <property type="match status" value="1"/>
</dbReference>
<dbReference type="InterPro" id="IPR012337">
    <property type="entry name" value="RNaseH-like_sf"/>
</dbReference>
<evidence type="ECO:0000256" key="1">
    <source>
        <dbReference type="ARBA" id="ARBA00007447"/>
    </source>
</evidence>
<evidence type="ECO:0000259" key="3">
    <source>
        <dbReference type="Pfam" id="PF14543"/>
    </source>
</evidence>
<comment type="similarity">
    <text evidence="1">Belongs to the peptidase A1 family.</text>
</comment>
<organism evidence="4 5">
    <name type="scientific">Lolium multiflorum</name>
    <name type="common">Italian ryegrass</name>
    <name type="synonym">Lolium perenne subsp. multiflorum</name>
    <dbReference type="NCBI Taxonomy" id="4521"/>
    <lineage>
        <taxon>Eukaryota</taxon>
        <taxon>Viridiplantae</taxon>
        <taxon>Streptophyta</taxon>
        <taxon>Embryophyta</taxon>
        <taxon>Tracheophyta</taxon>
        <taxon>Spermatophyta</taxon>
        <taxon>Magnoliopsida</taxon>
        <taxon>Liliopsida</taxon>
        <taxon>Poales</taxon>
        <taxon>Poaceae</taxon>
        <taxon>BOP clade</taxon>
        <taxon>Pooideae</taxon>
        <taxon>Poodae</taxon>
        <taxon>Poeae</taxon>
        <taxon>Poeae Chloroplast Group 2 (Poeae type)</taxon>
        <taxon>Loliodinae</taxon>
        <taxon>Loliinae</taxon>
        <taxon>Lolium</taxon>
    </lineage>
</organism>